<evidence type="ECO:0000313" key="2">
    <source>
        <dbReference type="Proteomes" id="UP000735302"/>
    </source>
</evidence>
<evidence type="ECO:0000313" key="1">
    <source>
        <dbReference type="EMBL" id="GFN77914.1"/>
    </source>
</evidence>
<reference evidence="1 2" key="1">
    <citation type="journal article" date="2021" name="Elife">
        <title>Chloroplast acquisition without the gene transfer in kleptoplastic sea slugs, Plakobranchus ocellatus.</title>
        <authorList>
            <person name="Maeda T."/>
            <person name="Takahashi S."/>
            <person name="Yoshida T."/>
            <person name="Shimamura S."/>
            <person name="Takaki Y."/>
            <person name="Nagai Y."/>
            <person name="Toyoda A."/>
            <person name="Suzuki Y."/>
            <person name="Arimoto A."/>
            <person name="Ishii H."/>
            <person name="Satoh N."/>
            <person name="Nishiyama T."/>
            <person name="Hasebe M."/>
            <person name="Maruyama T."/>
            <person name="Minagawa J."/>
            <person name="Obokata J."/>
            <person name="Shigenobu S."/>
        </authorList>
    </citation>
    <scope>NUCLEOTIDE SEQUENCE [LARGE SCALE GENOMIC DNA]</scope>
</reference>
<dbReference type="AlphaFoldDB" id="A0AAV3Y4B2"/>
<proteinExistence type="predicted"/>
<gene>
    <name evidence="1" type="ORF">PoB_000442000</name>
</gene>
<dbReference type="Proteomes" id="UP000735302">
    <property type="component" value="Unassembled WGS sequence"/>
</dbReference>
<sequence>MRLFHPQSLGAEESVTPPFLADKEMDSRLSLLRETTQVIKEGKQRLPTPEKTAIMRLSNSFEKRRLGKQQQILTEMTQRCREQEVTDLSAKITAKCDLKVHDKGAHANPFYSTTTRAGKGRLASDFALDNSPEIGYGSKSPTIARKHNTEKAYKSFPARHIMRQQTKINPIMPNVTLPRVLPLGFKAPATGSTTNLDTFRSPRYMSHSFQNLEAIGIDSPRRFRNAALNSTDPQTARGESLAPLVLPRLSMVDMGYQDRIDSYFSSNQMAYVPRAKTILDAGSISGRSYRSLINLSGRTNRQSLMHNRSGLKSERSEHGLMNIPFQHDDDRHSLESIGRGFGQSIDNLIG</sequence>
<organism evidence="1 2">
    <name type="scientific">Plakobranchus ocellatus</name>
    <dbReference type="NCBI Taxonomy" id="259542"/>
    <lineage>
        <taxon>Eukaryota</taxon>
        <taxon>Metazoa</taxon>
        <taxon>Spiralia</taxon>
        <taxon>Lophotrochozoa</taxon>
        <taxon>Mollusca</taxon>
        <taxon>Gastropoda</taxon>
        <taxon>Heterobranchia</taxon>
        <taxon>Euthyneura</taxon>
        <taxon>Panpulmonata</taxon>
        <taxon>Sacoglossa</taxon>
        <taxon>Placobranchoidea</taxon>
        <taxon>Plakobranchidae</taxon>
        <taxon>Plakobranchus</taxon>
    </lineage>
</organism>
<accession>A0AAV3Y4B2</accession>
<dbReference type="EMBL" id="BLXT01000512">
    <property type="protein sequence ID" value="GFN77914.1"/>
    <property type="molecule type" value="Genomic_DNA"/>
</dbReference>
<keyword evidence="2" id="KW-1185">Reference proteome</keyword>
<comment type="caution">
    <text evidence="1">The sequence shown here is derived from an EMBL/GenBank/DDBJ whole genome shotgun (WGS) entry which is preliminary data.</text>
</comment>
<protein>
    <submittedName>
        <fullName evidence="1">Uncharacterized protein</fullName>
    </submittedName>
</protein>
<name>A0AAV3Y4B2_9GAST</name>